<comment type="subcellular location">
    <subcellularLocation>
        <location evidence="1 5">Nucleus</location>
    </subcellularLocation>
</comment>
<organism evidence="8 9">
    <name type="scientific">Lineolata rhizophorae</name>
    <dbReference type="NCBI Taxonomy" id="578093"/>
    <lineage>
        <taxon>Eukaryota</taxon>
        <taxon>Fungi</taxon>
        <taxon>Dikarya</taxon>
        <taxon>Ascomycota</taxon>
        <taxon>Pezizomycotina</taxon>
        <taxon>Dothideomycetes</taxon>
        <taxon>Dothideomycetes incertae sedis</taxon>
        <taxon>Lineolatales</taxon>
        <taxon>Lineolataceae</taxon>
        <taxon>Lineolata</taxon>
    </lineage>
</organism>
<keyword evidence="4 5" id="KW-0539">Nucleus</keyword>
<dbReference type="AlphaFoldDB" id="A0A6A6NUJ7"/>
<dbReference type="Proteomes" id="UP000799766">
    <property type="component" value="Unassembled WGS sequence"/>
</dbReference>
<gene>
    <name evidence="8" type="ORF">BDY21DRAFT_97353</name>
</gene>
<dbReference type="OrthoDB" id="9978204at2759"/>
<feature type="domain" description="Mnd1 HTH" evidence="7">
    <location>
        <begin position="15"/>
        <end position="74"/>
    </location>
</feature>
<feature type="region of interest" description="Disordered" evidence="6">
    <location>
        <begin position="86"/>
        <end position="141"/>
    </location>
</feature>
<dbReference type="Pfam" id="PF03962">
    <property type="entry name" value="Mnd1"/>
    <property type="match status" value="1"/>
</dbReference>
<name>A0A6A6NUJ7_9PEZI</name>
<evidence type="ECO:0000313" key="8">
    <source>
        <dbReference type="EMBL" id="KAF2454943.1"/>
    </source>
</evidence>
<dbReference type="GO" id="GO:0005634">
    <property type="term" value="C:nucleus"/>
    <property type="evidence" value="ECO:0007669"/>
    <property type="project" value="UniProtKB-SubCell"/>
</dbReference>
<dbReference type="EMBL" id="MU001689">
    <property type="protein sequence ID" value="KAF2454943.1"/>
    <property type="molecule type" value="Genomic_DNA"/>
</dbReference>
<dbReference type="PIRSF" id="PIRSF026991">
    <property type="entry name" value="Mnd1"/>
    <property type="match status" value="1"/>
</dbReference>
<evidence type="ECO:0000256" key="2">
    <source>
        <dbReference type="ARBA" id="ARBA00005981"/>
    </source>
</evidence>
<dbReference type="InterPro" id="IPR040453">
    <property type="entry name" value="Mnd1_HTH"/>
</dbReference>
<feature type="compositionally biased region" description="Acidic residues" evidence="6">
    <location>
        <begin position="115"/>
        <end position="130"/>
    </location>
</feature>
<evidence type="ECO:0000259" key="7">
    <source>
        <dbReference type="Pfam" id="PF03962"/>
    </source>
</evidence>
<accession>A0A6A6NUJ7</accession>
<dbReference type="GO" id="GO:0007131">
    <property type="term" value="P:reciprocal meiotic recombination"/>
    <property type="evidence" value="ECO:0007669"/>
    <property type="project" value="InterPro"/>
</dbReference>
<evidence type="ECO:0000256" key="1">
    <source>
        <dbReference type="ARBA" id="ARBA00004123"/>
    </source>
</evidence>
<comment type="similarity">
    <text evidence="2 5">Belongs to the MND1 family.</text>
</comment>
<evidence type="ECO:0000313" key="9">
    <source>
        <dbReference type="Proteomes" id="UP000799766"/>
    </source>
</evidence>
<keyword evidence="3" id="KW-0175">Coiled coil</keyword>
<evidence type="ECO:0000256" key="6">
    <source>
        <dbReference type="SAM" id="MobiDB-lite"/>
    </source>
</evidence>
<proteinExistence type="inferred from homology"/>
<sequence>MAPKSLPPAAKQALIVSYFHASGVAHSIKDLEKALPGVASINAMQVKDYLQALVDDNRIRVEKIGSGNWYWAFAGEETRARRAELGRCEEERERAKGAAEEVRRKVEEARKEREDDGEEQDGDDADDEMLEGSAGAGNKASRSALLRLHEELLRSVGELKKELAAYSENDPVEVDKRRARALETKQLAEKWTEQIQSMESWLREATGGDRDQLLAVKRQYYGDEFSEEEEDLREL</sequence>
<feature type="compositionally biased region" description="Basic and acidic residues" evidence="6">
    <location>
        <begin position="86"/>
        <end position="114"/>
    </location>
</feature>
<evidence type="ECO:0000256" key="3">
    <source>
        <dbReference type="ARBA" id="ARBA00023054"/>
    </source>
</evidence>
<evidence type="ECO:0000256" key="4">
    <source>
        <dbReference type="ARBA" id="ARBA00023242"/>
    </source>
</evidence>
<dbReference type="InterPro" id="IPR005647">
    <property type="entry name" value="Mnd1"/>
</dbReference>
<comment type="function">
    <text evidence="5">Required for proper homologous chromosome pairing and efficient cross-over and intragenic recombination during meiosis.</text>
</comment>
<dbReference type="GO" id="GO:0003690">
    <property type="term" value="F:double-stranded DNA binding"/>
    <property type="evidence" value="ECO:0007669"/>
    <property type="project" value="InterPro"/>
</dbReference>
<reference evidence="8" key="1">
    <citation type="journal article" date="2020" name="Stud. Mycol.">
        <title>101 Dothideomycetes genomes: a test case for predicting lifestyles and emergence of pathogens.</title>
        <authorList>
            <person name="Haridas S."/>
            <person name="Albert R."/>
            <person name="Binder M."/>
            <person name="Bloem J."/>
            <person name="Labutti K."/>
            <person name="Salamov A."/>
            <person name="Andreopoulos B."/>
            <person name="Baker S."/>
            <person name="Barry K."/>
            <person name="Bills G."/>
            <person name="Bluhm B."/>
            <person name="Cannon C."/>
            <person name="Castanera R."/>
            <person name="Culley D."/>
            <person name="Daum C."/>
            <person name="Ezra D."/>
            <person name="Gonzalez J."/>
            <person name="Henrissat B."/>
            <person name="Kuo A."/>
            <person name="Liang C."/>
            <person name="Lipzen A."/>
            <person name="Lutzoni F."/>
            <person name="Magnuson J."/>
            <person name="Mondo S."/>
            <person name="Nolan M."/>
            <person name="Ohm R."/>
            <person name="Pangilinan J."/>
            <person name="Park H.-J."/>
            <person name="Ramirez L."/>
            <person name="Alfaro M."/>
            <person name="Sun H."/>
            <person name="Tritt A."/>
            <person name="Yoshinaga Y."/>
            <person name="Zwiers L.-H."/>
            <person name="Turgeon B."/>
            <person name="Goodwin S."/>
            <person name="Spatafora J."/>
            <person name="Crous P."/>
            <person name="Grigoriev I."/>
        </authorList>
    </citation>
    <scope>NUCLEOTIDE SEQUENCE</scope>
    <source>
        <strain evidence="8">ATCC 16933</strain>
    </source>
</reference>
<protein>
    <recommendedName>
        <fullName evidence="5">Meiotic nuclear division protein 1</fullName>
    </recommendedName>
</protein>
<keyword evidence="9" id="KW-1185">Reference proteome</keyword>
<evidence type="ECO:0000256" key="5">
    <source>
        <dbReference type="PIRNR" id="PIRNR026991"/>
    </source>
</evidence>